<protein>
    <submittedName>
        <fullName evidence="2">Uncharacterized protein</fullName>
    </submittedName>
</protein>
<proteinExistence type="predicted"/>
<dbReference type="EMBL" id="JACAOZ010000004">
    <property type="protein sequence ID" value="NVZ55537.1"/>
    <property type="molecule type" value="Genomic_DNA"/>
</dbReference>
<evidence type="ECO:0000313" key="2">
    <source>
        <dbReference type="EMBL" id="NVZ55537.1"/>
    </source>
</evidence>
<gene>
    <name evidence="2" type="ORF">HX797_04615</name>
</gene>
<reference evidence="2 3" key="1">
    <citation type="submission" date="2020-04" db="EMBL/GenBank/DDBJ databases">
        <title>Molecular characterization of pseudomonads from Agaricus bisporus reveal novel blotch 2 pathogens in Western Europe.</title>
        <authorList>
            <person name="Taparia T."/>
            <person name="Krijger M."/>
            <person name="Haynes E."/>
            <person name="Elpinstone J.G."/>
            <person name="Noble R."/>
            <person name="Van Der Wolf J."/>
        </authorList>
    </citation>
    <scope>NUCLEOTIDE SEQUENCE [LARGE SCALE GENOMIC DNA]</scope>
    <source>
        <strain evidence="2 3">B7002</strain>
    </source>
</reference>
<dbReference type="AlphaFoldDB" id="A0A7Y7RNI1"/>
<accession>A0A7Y7RNI1</accession>
<name>A0A7Y7RNI1_9PSED</name>
<evidence type="ECO:0000313" key="3">
    <source>
        <dbReference type="Proteomes" id="UP000560470"/>
    </source>
</evidence>
<sequence length="415" mass="47410">MTNKFVPFQSLSVVISRWSFTDDRMVAYGRHRDWPLMNFGMDMSQQTEVTDTESSKGYFKDDEMHRLLHETESRYKSAINTDGMDASDINFFIIRSLAAMRNNYIAFERDCLFNIEMIGRVFKEKLETIDPQNSKDSELLAAYIFRFVQEYEVSNPNDISDELRYGLRVMPDLNLDHRAASEIKYGQHSMLIGVLKKYLHHEDIVAIKKLPGTIERAVRINADSERTLNEGQQKVAHLAEGLKKLKIGSDFVELASGFSKMRTRKAIEKHFNFACLLLLAAMMISPAALKIYVYYAELKIPEIDVYTAVSIAALELVFVYFFRVALHNFRGVKAQILQLDLRIALLQFIQSYVKFSGDARKIVSKSNGEISSKELTLDRFEQVIFSGLVAGENELPSTFDGLDGLAKIIEKVKGK</sequence>
<comment type="caution">
    <text evidence="2">The sequence shown here is derived from an EMBL/GenBank/DDBJ whole genome shotgun (WGS) entry which is preliminary data.</text>
</comment>
<dbReference type="RefSeq" id="WP_177032765.1">
    <property type="nucleotide sequence ID" value="NZ_JACAOZ010000004.1"/>
</dbReference>
<keyword evidence="1" id="KW-0812">Transmembrane</keyword>
<feature type="transmembrane region" description="Helical" evidence="1">
    <location>
        <begin position="305"/>
        <end position="326"/>
    </location>
</feature>
<organism evidence="2 3">
    <name type="scientific">Pseudomonas edaphica</name>
    <dbReference type="NCBI Taxonomy" id="2006980"/>
    <lineage>
        <taxon>Bacteria</taxon>
        <taxon>Pseudomonadati</taxon>
        <taxon>Pseudomonadota</taxon>
        <taxon>Gammaproteobacteria</taxon>
        <taxon>Pseudomonadales</taxon>
        <taxon>Pseudomonadaceae</taxon>
        <taxon>Pseudomonas</taxon>
    </lineage>
</organism>
<evidence type="ECO:0000256" key="1">
    <source>
        <dbReference type="SAM" id="Phobius"/>
    </source>
</evidence>
<feature type="transmembrane region" description="Helical" evidence="1">
    <location>
        <begin position="271"/>
        <end position="293"/>
    </location>
</feature>
<keyword evidence="1" id="KW-1133">Transmembrane helix</keyword>
<dbReference type="Proteomes" id="UP000560470">
    <property type="component" value="Unassembled WGS sequence"/>
</dbReference>
<keyword evidence="1" id="KW-0472">Membrane</keyword>